<reference evidence="1" key="1">
    <citation type="submission" date="2025-08" db="UniProtKB">
        <authorList>
            <consortium name="Ensembl"/>
        </authorList>
    </citation>
    <scope>IDENTIFICATION</scope>
</reference>
<reference evidence="1" key="2">
    <citation type="submission" date="2025-09" db="UniProtKB">
        <authorList>
            <consortium name="Ensembl"/>
        </authorList>
    </citation>
    <scope>IDENTIFICATION</scope>
</reference>
<keyword evidence="2" id="KW-1185">Reference proteome</keyword>
<evidence type="ECO:0000313" key="1">
    <source>
        <dbReference type="Ensembl" id="ENSCANP00000008249.1"/>
    </source>
</evidence>
<name>A0A2K5HV41_COLAP</name>
<dbReference type="AlphaFoldDB" id="A0A2K5HV41"/>
<dbReference type="Proteomes" id="UP000233080">
    <property type="component" value="Unassembled WGS sequence"/>
</dbReference>
<proteinExistence type="predicted"/>
<protein>
    <submittedName>
        <fullName evidence="1">Uncharacterized protein</fullName>
    </submittedName>
</protein>
<sequence length="71" mass="7905">MIFTSFLPHADLSVFQNVKGPLKDLEEWVAVSDAMEDPSSGTALPREPALPIRFQRALACFTKGGYRTHEI</sequence>
<dbReference type="OMA" id="PGSWRIR"/>
<evidence type="ECO:0000313" key="2">
    <source>
        <dbReference type="Proteomes" id="UP000233080"/>
    </source>
</evidence>
<organism evidence="1 2">
    <name type="scientific">Colobus angolensis palliatus</name>
    <name type="common">Peters' Angolan colobus</name>
    <dbReference type="NCBI Taxonomy" id="336983"/>
    <lineage>
        <taxon>Eukaryota</taxon>
        <taxon>Metazoa</taxon>
        <taxon>Chordata</taxon>
        <taxon>Craniata</taxon>
        <taxon>Vertebrata</taxon>
        <taxon>Euteleostomi</taxon>
        <taxon>Mammalia</taxon>
        <taxon>Eutheria</taxon>
        <taxon>Euarchontoglires</taxon>
        <taxon>Primates</taxon>
        <taxon>Haplorrhini</taxon>
        <taxon>Catarrhini</taxon>
        <taxon>Cercopithecidae</taxon>
        <taxon>Colobinae</taxon>
        <taxon>Colobus</taxon>
    </lineage>
</organism>
<dbReference type="Ensembl" id="ENSCANT00000030747.1">
    <property type="protein sequence ID" value="ENSCANP00000008249.1"/>
    <property type="gene ID" value="ENSCANG00000027184.1"/>
</dbReference>
<accession>A0A2K5HV41</accession>